<evidence type="ECO:0000313" key="2">
    <source>
        <dbReference type="Proteomes" id="UP000012960"/>
    </source>
</evidence>
<organism evidence="1 2">
    <name type="scientific">Musa acuminata subsp. malaccensis</name>
    <name type="common">Wild banana</name>
    <name type="synonym">Musa malaccensis</name>
    <dbReference type="NCBI Taxonomy" id="214687"/>
    <lineage>
        <taxon>Eukaryota</taxon>
        <taxon>Viridiplantae</taxon>
        <taxon>Streptophyta</taxon>
        <taxon>Embryophyta</taxon>
        <taxon>Tracheophyta</taxon>
        <taxon>Spermatophyta</taxon>
        <taxon>Magnoliopsida</taxon>
        <taxon>Liliopsida</taxon>
        <taxon>Zingiberales</taxon>
        <taxon>Musaceae</taxon>
        <taxon>Musa</taxon>
    </lineage>
</organism>
<dbReference type="Proteomes" id="UP000012960">
    <property type="component" value="Unplaced"/>
</dbReference>
<sequence>MSNVVDLKCSGNAVYFFLHHALSVGSRYGMLDSLERYEIMSSGALVPSLFKRCSILSTLRNIGWSVYLCKFRYIINNA</sequence>
<protein>
    <submittedName>
        <fullName evidence="1">Uncharacterized protein</fullName>
    </submittedName>
</protein>
<dbReference type="EnsemblPlants" id="Ma10_t17690.1">
    <property type="protein sequence ID" value="Ma10_p17690.1"/>
    <property type="gene ID" value="Ma10_g17690"/>
</dbReference>
<reference evidence="1" key="1">
    <citation type="submission" date="2021-05" db="UniProtKB">
        <authorList>
            <consortium name="EnsemblPlants"/>
        </authorList>
    </citation>
    <scope>IDENTIFICATION</scope>
    <source>
        <strain evidence="1">subsp. malaccensis</strain>
    </source>
</reference>
<dbReference type="AlphaFoldDB" id="A0A804KXE2"/>
<dbReference type="Gramene" id="Ma10_t17690.1">
    <property type="protein sequence ID" value="Ma10_p17690.1"/>
    <property type="gene ID" value="Ma10_g17690"/>
</dbReference>
<keyword evidence="2" id="KW-1185">Reference proteome</keyword>
<name>A0A804KXE2_MUSAM</name>
<proteinExistence type="predicted"/>
<dbReference type="InParanoid" id="A0A804KXE2"/>
<evidence type="ECO:0000313" key="1">
    <source>
        <dbReference type="EnsemblPlants" id="Ma10_p17690.1"/>
    </source>
</evidence>
<accession>A0A804KXE2</accession>